<dbReference type="Gene3D" id="3.60.10.10">
    <property type="entry name" value="Endonuclease/exonuclease/phosphatase"/>
    <property type="match status" value="1"/>
</dbReference>
<dbReference type="Pfam" id="PF09004">
    <property type="entry name" value="ALKBH8_N"/>
    <property type="match status" value="1"/>
</dbReference>
<keyword evidence="3" id="KW-1185">Reference proteome</keyword>
<sequence length="839" mass="94833">MFLESGTDKPDAAVTPPGYSVYRGDRSHELSGKAEGGGVCFMVSDRWCGDVTVVSQSCSPRLEHLTINCRPHYSPREFSSVVLIAVYVPPEANAPQAMNELYTHVTAAETAYPDSAIIITGDFNHTSLRKPMPRYYQHVHCPTRNKSTLDQCYTTIKDAYRAVPRAPLGNSDHAMVVLTPTYRQRLKAVKPVTKTVKKWTSEASETLQGCFEATDWGVFRDNCDSLDEYTDTVTSYIAFCEQVCIPTKTVRIYGNNKPWFSREVKVKLDAKNDAFKSDDQVRYKQAKAEVKREIRHAKTTYRQKIEDHFSSNNTREVWRGLQQATNYKHKATPSDNVDPDLPDKLNVFYSRFDQKNPSLGYRPPLPDDASLLAPAFTIQESEVRGLFRKQNPRKASGPDLVSTSTLRSCADQLAPVFTDIFNTSVQQMSVPRCFKSSVIVPVPKKPKVTQLNDFRPVALTSVIMKVLERLILRHLRAFTGHLSDPLQFAYQANRSVDDAVAMGLHFVLQHLENPRTYARMLFIDYSSAFNTIIPHKLLHKLIGLDVPLSLCHWLLDFLLDRPQVVRLNNSLSASLTLNTGAPQGCVLSPLLFTLFTNDCTSAHPSTYIIKFSDDTTIEGLISDSNEDAYRGEVQRVVEWCSENDLELNVLKTKEVVIDPRRKKDPILPLEINGEAVEQVSSFKFLGTLISEDLKWDGNTTSIIKKCQQRLHFLRQLRKLRMSQQIMAQFYRAVVESTLCFSITVWYGSTTEKEKQLLESIVRTASKIAGCDFPSVASIFELRSGRKAGKIVRDPSHPANHFFEPLPSGRRYRALKARTSRFRSSFIPHAVLTTPVVKTL</sequence>
<evidence type="ECO:0000259" key="1">
    <source>
        <dbReference type="PROSITE" id="PS50878"/>
    </source>
</evidence>
<gene>
    <name evidence="2" type="ORF">V1264_024501</name>
</gene>
<dbReference type="AlphaFoldDB" id="A0AAN9AMF9"/>
<name>A0AAN9AMF9_9CAEN</name>
<proteinExistence type="predicted"/>
<dbReference type="InterPro" id="IPR000477">
    <property type="entry name" value="RT_dom"/>
</dbReference>
<dbReference type="InterPro" id="IPR036691">
    <property type="entry name" value="Endo/exonu/phosph_ase_sf"/>
</dbReference>
<dbReference type="CDD" id="cd01650">
    <property type="entry name" value="RT_nLTR_like"/>
    <property type="match status" value="1"/>
</dbReference>
<accession>A0AAN9AMF9</accession>
<organism evidence="2 3">
    <name type="scientific">Littorina saxatilis</name>
    <dbReference type="NCBI Taxonomy" id="31220"/>
    <lineage>
        <taxon>Eukaryota</taxon>
        <taxon>Metazoa</taxon>
        <taxon>Spiralia</taxon>
        <taxon>Lophotrochozoa</taxon>
        <taxon>Mollusca</taxon>
        <taxon>Gastropoda</taxon>
        <taxon>Caenogastropoda</taxon>
        <taxon>Littorinimorpha</taxon>
        <taxon>Littorinoidea</taxon>
        <taxon>Littorinidae</taxon>
        <taxon>Littorina</taxon>
    </lineage>
</organism>
<dbReference type="Proteomes" id="UP001374579">
    <property type="component" value="Unassembled WGS sequence"/>
</dbReference>
<protein>
    <recommendedName>
        <fullName evidence="1">Reverse transcriptase domain-containing protein</fullName>
    </recommendedName>
</protein>
<dbReference type="InterPro" id="IPR015095">
    <property type="entry name" value="AlkB_hom8_N"/>
</dbReference>
<dbReference type="EMBL" id="JBAMIC010001298">
    <property type="protein sequence ID" value="KAK7089549.1"/>
    <property type="molecule type" value="Genomic_DNA"/>
</dbReference>
<comment type="caution">
    <text evidence="2">The sequence shown here is derived from an EMBL/GenBank/DDBJ whole genome shotgun (WGS) entry which is preliminary data.</text>
</comment>
<dbReference type="PANTHER" id="PTHR47510">
    <property type="entry name" value="REVERSE TRANSCRIPTASE DOMAIN-CONTAINING PROTEIN"/>
    <property type="match status" value="1"/>
</dbReference>
<dbReference type="Pfam" id="PF00078">
    <property type="entry name" value="RVT_1"/>
    <property type="match status" value="1"/>
</dbReference>
<feature type="domain" description="Reverse transcriptase" evidence="1">
    <location>
        <begin position="423"/>
        <end position="689"/>
    </location>
</feature>
<dbReference type="PANTHER" id="PTHR47510:SF3">
    <property type="entry name" value="ENDO_EXONUCLEASE_PHOSPHATASE DOMAIN-CONTAINING PROTEIN"/>
    <property type="match status" value="1"/>
</dbReference>
<dbReference type="InterPro" id="IPR043502">
    <property type="entry name" value="DNA/RNA_pol_sf"/>
</dbReference>
<dbReference type="SUPFAM" id="SSF56672">
    <property type="entry name" value="DNA/RNA polymerases"/>
    <property type="match status" value="1"/>
</dbReference>
<dbReference type="SUPFAM" id="SSF56219">
    <property type="entry name" value="DNase I-like"/>
    <property type="match status" value="1"/>
</dbReference>
<evidence type="ECO:0000313" key="3">
    <source>
        <dbReference type="Proteomes" id="UP001374579"/>
    </source>
</evidence>
<reference evidence="2 3" key="1">
    <citation type="submission" date="2024-02" db="EMBL/GenBank/DDBJ databases">
        <title>Chromosome-scale genome assembly of the rough periwinkle Littorina saxatilis.</title>
        <authorList>
            <person name="De Jode A."/>
            <person name="Faria R."/>
            <person name="Formenti G."/>
            <person name="Sims Y."/>
            <person name="Smith T.P."/>
            <person name="Tracey A."/>
            <person name="Wood J.M.D."/>
            <person name="Zagrodzka Z.B."/>
            <person name="Johannesson K."/>
            <person name="Butlin R.K."/>
            <person name="Leder E.H."/>
        </authorList>
    </citation>
    <scope>NUCLEOTIDE SEQUENCE [LARGE SCALE GENOMIC DNA]</scope>
    <source>
        <strain evidence="2">Snail1</strain>
        <tissue evidence="2">Muscle</tissue>
    </source>
</reference>
<dbReference type="GO" id="GO:0016706">
    <property type="term" value="F:2-oxoglutarate-dependent dioxygenase activity"/>
    <property type="evidence" value="ECO:0007669"/>
    <property type="project" value="InterPro"/>
</dbReference>
<dbReference type="PROSITE" id="PS50878">
    <property type="entry name" value="RT_POL"/>
    <property type="match status" value="1"/>
</dbReference>
<evidence type="ECO:0000313" key="2">
    <source>
        <dbReference type="EMBL" id="KAK7089549.1"/>
    </source>
</evidence>
<dbReference type="GO" id="GO:0008168">
    <property type="term" value="F:methyltransferase activity"/>
    <property type="evidence" value="ECO:0007669"/>
    <property type="project" value="InterPro"/>
</dbReference>